<dbReference type="PANTHER" id="PTHR42899">
    <property type="entry name" value="SPERMATOGENESIS-ASSOCIATED PROTEIN 20"/>
    <property type="match status" value="1"/>
</dbReference>
<dbReference type="InterPro" id="IPR004879">
    <property type="entry name" value="Ssp411-like_TRX"/>
</dbReference>
<dbReference type="InterPro" id="IPR036249">
    <property type="entry name" value="Thioredoxin-like_sf"/>
</dbReference>
<dbReference type="STRING" id="523791.Kkor_2486"/>
<dbReference type="HOGENOM" id="CLU_014051_4_1_6"/>
<name>C7R9A5_KANKD</name>
<proteinExistence type="predicted"/>
<dbReference type="Proteomes" id="UP000001231">
    <property type="component" value="Chromosome"/>
</dbReference>
<dbReference type="OrthoDB" id="9762614at2"/>
<dbReference type="Gene3D" id="3.40.30.10">
    <property type="entry name" value="Glutaredoxin"/>
    <property type="match status" value="1"/>
</dbReference>
<feature type="domain" description="Spermatogenesis-associated protein 20-like TRX" evidence="1">
    <location>
        <begin position="8"/>
        <end position="171"/>
    </location>
</feature>
<accession>C7R9A5</accession>
<sequence>MTQQSAGKNNLQDATSPYLQQHKDNPVHWQQWNQQTLELAKQLDKPILLSVGYSSCHWCHVMAHESFEDAATAEVMNQLFINIKLDREERPDLDKTYQLAHQLLNRQAGGWPLTTFLDPQTLTPFFSGTYFPKQPKYGMPAFTDLLNNIAGVFSEKRDEIKQQNGQIQEALRFISGSAGQQAENNATTSSASLSQAFIEEVLKRSDQDFGGLKGAPKFPQAAIWQAAFELLIDEDGQQQALSEHLSKTLHAFADYGLYDHLGGGFFRYCVDEYWDIPHFEKMLYDNGQLIKLMAEAGNYYAQGDWMQRVKQSISWLTEQMQSEQATYYSALDADSLNADGHSEEGAYYVWQQSDIQSMNEQEQAVAKAYYGFADKPNFEGHWHLVCRNSLKQVSEQTGIHPKQLPLLIESVRQQLKAERDQRPLPFLDDKQLTSWNGLLLQGLFSAARQLGDDAILQQAKDCQLGLYQTVWSGTELKACYRKGQAYQSAFLDDYAYFAKALLMRLTFDFDEQSWHWLLDLCDGLWTKFADKRQGGFFYTAEDAEMVITRHKSWSDDAMPNSACQALEVLWLVGELTGKMEWLEFIEISLQQASAEAIKAPLQYPSVVRVLNAYEKGSEVWVLRGDLHQTVGWQEYLSTGQYSQRWVFSLESNSDLLKDKYPAQEKAVAYCCRNRQCFPALESFDAIQTFLQAE</sequence>
<dbReference type="PANTHER" id="PTHR42899:SF1">
    <property type="entry name" value="SPERMATOGENESIS-ASSOCIATED PROTEIN 20"/>
    <property type="match status" value="1"/>
</dbReference>
<dbReference type="eggNOG" id="COG1331">
    <property type="taxonomic scope" value="Bacteria"/>
</dbReference>
<organism evidence="2 3">
    <name type="scientific">Kangiella koreensis (strain DSM 16069 / JCM 12317 / KCTC 12182 / SW-125)</name>
    <dbReference type="NCBI Taxonomy" id="523791"/>
    <lineage>
        <taxon>Bacteria</taxon>
        <taxon>Pseudomonadati</taxon>
        <taxon>Pseudomonadota</taxon>
        <taxon>Gammaproteobacteria</taxon>
        <taxon>Kangiellales</taxon>
        <taxon>Kangiellaceae</taxon>
        <taxon>Kangiella</taxon>
    </lineage>
</organism>
<dbReference type="Pfam" id="PF03190">
    <property type="entry name" value="Thioredox_DsbH"/>
    <property type="match status" value="1"/>
</dbReference>
<dbReference type="AlphaFoldDB" id="C7R9A5"/>
<dbReference type="SUPFAM" id="SSF52833">
    <property type="entry name" value="Thioredoxin-like"/>
    <property type="match status" value="1"/>
</dbReference>
<dbReference type="SUPFAM" id="SSF48208">
    <property type="entry name" value="Six-hairpin glycosidases"/>
    <property type="match status" value="1"/>
</dbReference>
<reference evidence="2 3" key="1">
    <citation type="journal article" date="2009" name="Stand. Genomic Sci.">
        <title>Complete genome sequence of Kangiella koreensis type strain (SW-125).</title>
        <authorList>
            <person name="Han C."/>
            <person name="Sikorski J."/>
            <person name="Lapidus A."/>
            <person name="Nolan M."/>
            <person name="Glavina Del Rio T."/>
            <person name="Tice H."/>
            <person name="Cheng J.F."/>
            <person name="Lucas S."/>
            <person name="Chen F."/>
            <person name="Copeland A."/>
            <person name="Ivanova N."/>
            <person name="Mavromatis K."/>
            <person name="Ovchinnikova G."/>
            <person name="Pati A."/>
            <person name="Bruce D."/>
            <person name="Goodwin L."/>
            <person name="Pitluck S."/>
            <person name="Chen A."/>
            <person name="Palaniappan K."/>
            <person name="Land M."/>
            <person name="Hauser L."/>
            <person name="Chang Y.J."/>
            <person name="Jeffries C.D."/>
            <person name="Chain P."/>
            <person name="Saunders E."/>
            <person name="Brettin T."/>
            <person name="Goker M."/>
            <person name="Tindall B.J."/>
            <person name="Bristow J."/>
            <person name="Eisen J.A."/>
            <person name="Markowitz V."/>
            <person name="Hugenholtz P."/>
            <person name="Kyrpides N.C."/>
            <person name="Klenk H.P."/>
            <person name="Detter J.C."/>
        </authorList>
    </citation>
    <scope>NUCLEOTIDE SEQUENCE [LARGE SCALE GENOMIC DNA]</scope>
    <source>
        <strain evidence="3">DSM 16069 / KCTC 12182 / SW-125</strain>
    </source>
</reference>
<dbReference type="GO" id="GO:0005975">
    <property type="term" value="P:carbohydrate metabolic process"/>
    <property type="evidence" value="ECO:0007669"/>
    <property type="project" value="InterPro"/>
</dbReference>
<evidence type="ECO:0000313" key="3">
    <source>
        <dbReference type="Proteomes" id="UP000001231"/>
    </source>
</evidence>
<dbReference type="RefSeq" id="WP_015781500.1">
    <property type="nucleotide sequence ID" value="NC_013166.1"/>
</dbReference>
<dbReference type="CDD" id="cd02955">
    <property type="entry name" value="SSP411"/>
    <property type="match status" value="1"/>
</dbReference>
<dbReference type="PIRSF" id="PIRSF006402">
    <property type="entry name" value="UCP006402_thioredoxin"/>
    <property type="match status" value="1"/>
</dbReference>
<dbReference type="InterPro" id="IPR024705">
    <property type="entry name" value="Ssp411"/>
</dbReference>
<keyword evidence="3" id="KW-1185">Reference proteome</keyword>
<gene>
    <name evidence="2" type="ordered locus">Kkor_2486</name>
</gene>
<dbReference type="EMBL" id="CP001707">
    <property type="protein sequence ID" value="ACV27895.1"/>
    <property type="molecule type" value="Genomic_DNA"/>
</dbReference>
<evidence type="ECO:0000313" key="2">
    <source>
        <dbReference type="EMBL" id="ACV27895.1"/>
    </source>
</evidence>
<dbReference type="InParanoid" id="C7R9A5"/>
<dbReference type="InterPro" id="IPR008928">
    <property type="entry name" value="6-hairpin_glycosidase_sf"/>
</dbReference>
<evidence type="ECO:0000259" key="1">
    <source>
        <dbReference type="Pfam" id="PF03190"/>
    </source>
</evidence>
<protein>
    <recommendedName>
        <fullName evidence="1">Spermatogenesis-associated protein 20-like TRX domain-containing protein</fullName>
    </recommendedName>
</protein>
<dbReference type="KEGG" id="kko:Kkor_2486"/>